<proteinExistence type="predicted"/>
<name>A0A2T0AMR9_9FIRM</name>
<dbReference type="Pfam" id="PF07561">
    <property type="entry name" value="DUF1540"/>
    <property type="match status" value="1"/>
</dbReference>
<sequence length="67" mass="7630">MSRIRCEMDICSHHDGTGYCKLDTIRITRNGLDTNCGNFERVLPEGETTTVFSFGRPDDTLETQPYD</sequence>
<evidence type="ECO:0000313" key="2">
    <source>
        <dbReference type="EMBL" id="PRR70170.1"/>
    </source>
</evidence>
<dbReference type="RefSeq" id="WP_146127166.1">
    <property type="nucleotide sequence ID" value="NZ_CP136418.1"/>
</dbReference>
<keyword evidence="3" id="KW-1185">Reference proteome</keyword>
<reference evidence="2 3" key="1">
    <citation type="submission" date="2018-03" db="EMBL/GenBank/DDBJ databases">
        <title>Genome sequence of Moorella humiferrea DSM 23265.</title>
        <authorList>
            <person name="Poehlein A."/>
            <person name="Daniel R."/>
        </authorList>
    </citation>
    <scope>NUCLEOTIDE SEQUENCE [LARGE SCALE GENOMIC DNA]</scope>
    <source>
        <strain evidence="2 3">DSM 23265</strain>
    </source>
</reference>
<dbReference type="AlphaFoldDB" id="A0A2T0AMR9"/>
<protein>
    <recommendedName>
        <fullName evidence="1">DUF1540 domain-containing protein</fullName>
    </recommendedName>
</protein>
<dbReference type="EMBL" id="PVXM01000049">
    <property type="protein sequence ID" value="PRR70170.1"/>
    <property type="molecule type" value="Genomic_DNA"/>
</dbReference>
<accession>A0A2T0AMR9</accession>
<dbReference type="InterPro" id="IPR011437">
    <property type="entry name" value="DUF1540"/>
</dbReference>
<evidence type="ECO:0000259" key="1">
    <source>
        <dbReference type="Pfam" id="PF07561"/>
    </source>
</evidence>
<dbReference type="OrthoDB" id="1725413at2"/>
<dbReference type="Proteomes" id="UP000238415">
    <property type="component" value="Unassembled WGS sequence"/>
</dbReference>
<feature type="domain" description="DUF1540" evidence="1">
    <location>
        <begin position="4"/>
        <end position="39"/>
    </location>
</feature>
<comment type="caution">
    <text evidence="2">The sequence shown here is derived from an EMBL/GenBank/DDBJ whole genome shotgun (WGS) entry which is preliminary data.</text>
</comment>
<gene>
    <name evidence="2" type="ORF">MOHU_19610</name>
</gene>
<organism evidence="2 3">
    <name type="scientific">Neomoorella humiferrea</name>
    <dbReference type="NCBI Taxonomy" id="676965"/>
    <lineage>
        <taxon>Bacteria</taxon>
        <taxon>Bacillati</taxon>
        <taxon>Bacillota</taxon>
        <taxon>Clostridia</taxon>
        <taxon>Neomoorellales</taxon>
        <taxon>Neomoorellaceae</taxon>
        <taxon>Neomoorella</taxon>
    </lineage>
</organism>
<evidence type="ECO:0000313" key="3">
    <source>
        <dbReference type="Proteomes" id="UP000238415"/>
    </source>
</evidence>